<name>A0ABQ9XY87_9EUKA</name>
<evidence type="ECO:0000313" key="2">
    <source>
        <dbReference type="EMBL" id="KAK2956429.1"/>
    </source>
</evidence>
<feature type="region of interest" description="Disordered" evidence="1">
    <location>
        <begin position="78"/>
        <end position="100"/>
    </location>
</feature>
<reference evidence="2 3" key="1">
    <citation type="journal article" date="2022" name="bioRxiv">
        <title>Genomics of Preaxostyla Flagellates Illuminates Evolutionary Transitions and the Path Towards Mitochondrial Loss.</title>
        <authorList>
            <person name="Novak L.V.F."/>
            <person name="Treitli S.C."/>
            <person name="Pyrih J."/>
            <person name="Halakuc P."/>
            <person name="Pipaliya S.V."/>
            <person name="Vacek V."/>
            <person name="Brzon O."/>
            <person name="Soukal P."/>
            <person name="Eme L."/>
            <person name="Dacks J.B."/>
            <person name="Karnkowska A."/>
            <person name="Elias M."/>
            <person name="Hampl V."/>
        </authorList>
    </citation>
    <scope>NUCLEOTIDE SEQUENCE [LARGE SCALE GENOMIC DNA]</scope>
    <source>
        <strain evidence="2">NAU3</strain>
        <tissue evidence="2">Gut</tissue>
    </source>
</reference>
<comment type="caution">
    <text evidence="2">The sequence shown here is derived from an EMBL/GenBank/DDBJ whole genome shotgun (WGS) entry which is preliminary data.</text>
</comment>
<dbReference type="Proteomes" id="UP001281761">
    <property type="component" value="Unassembled WGS sequence"/>
</dbReference>
<keyword evidence="3" id="KW-1185">Reference proteome</keyword>
<dbReference type="EMBL" id="JARBJD010000056">
    <property type="protein sequence ID" value="KAK2956429.1"/>
    <property type="molecule type" value="Genomic_DNA"/>
</dbReference>
<organism evidence="2 3">
    <name type="scientific">Blattamonas nauphoetae</name>
    <dbReference type="NCBI Taxonomy" id="2049346"/>
    <lineage>
        <taxon>Eukaryota</taxon>
        <taxon>Metamonada</taxon>
        <taxon>Preaxostyla</taxon>
        <taxon>Oxymonadida</taxon>
        <taxon>Blattamonas</taxon>
    </lineage>
</organism>
<protein>
    <submittedName>
        <fullName evidence="2">Uncharacterized protein</fullName>
    </submittedName>
</protein>
<accession>A0ABQ9XY87</accession>
<gene>
    <name evidence="2" type="ORF">BLNAU_8652</name>
</gene>
<evidence type="ECO:0000256" key="1">
    <source>
        <dbReference type="SAM" id="MobiDB-lite"/>
    </source>
</evidence>
<feature type="region of interest" description="Disordered" evidence="1">
    <location>
        <begin position="1"/>
        <end position="59"/>
    </location>
</feature>
<sequence length="152" mass="16296">MADRPKVPSADQLPGPAGGRGGRRGVGRHAPEEERVFGRPHTLPPKKGKGEKEGEADVDESELLQMLLHLLSVSVVLSPLTTPSDKKNKKKSKSTETNEQKVRLAVSLLDERDGWDVRNAAIQLGVERGDATVVGYGLAILSCGGAYHDRGP</sequence>
<evidence type="ECO:0000313" key="3">
    <source>
        <dbReference type="Proteomes" id="UP001281761"/>
    </source>
</evidence>
<proteinExistence type="predicted"/>